<protein>
    <recommendedName>
        <fullName evidence="15 16">Replication protein E1</fullName>
        <ecNumber evidence="15 16">5.6.2.4</ecNumber>
    </recommendedName>
    <alternativeName>
        <fullName evidence="15">ATP-dependent helicase E1</fullName>
    </alternativeName>
    <alternativeName>
        <fullName evidence="15">DNA 3'-5' helicase E1</fullName>
    </alternativeName>
</protein>
<evidence type="ECO:0000256" key="9">
    <source>
        <dbReference type="ARBA" id="ARBA00022840"/>
    </source>
</evidence>
<dbReference type="Pfam" id="PF20450">
    <property type="entry name" value="PPV_E1_DBD"/>
    <property type="match status" value="1"/>
</dbReference>
<keyword evidence="7 15" id="KW-0378">Hydrolase</keyword>
<comment type="PTM">
    <text evidence="15">Phosphorylated.</text>
</comment>
<keyword evidence="2 15" id="KW-0244">Early protein</keyword>
<dbReference type="SUPFAM" id="SSF52540">
    <property type="entry name" value="P-loop containing nucleoside triphosphate hydrolases"/>
    <property type="match status" value="1"/>
</dbReference>
<dbReference type="EMBL" id="KT852571">
    <property type="protein sequence ID" value="AOS89496.1"/>
    <property type="molecule type" value="Genomic_DNA"/>
</dbReference>
<dbReference type="InterPro" id="IPR014015">
    <property type="entry name" value="Helicase_SF3_DNA-vir"/>
</dbReference>
<evidence type="ECO:0000256" key="3">
    <source>
        <dbReference type="ARBA" id="ARBA00022553"/>
    </source>
</evidence>
<evidence type="ECO:0000256" key="1">
    <source>
        <dbReference type="ARBA" id="ARBA00004147"/>
    </source>
</evidence>
<dbReference type="InterPro" id="IPR016393">
    <property type="entry name" value="Rep_E1_papillomaV"/>
</dbReference>
<evidence type="ECO:0000256" key="6">
    <source>
        <dbReference type="ARBA" id="ARBA00022741"/>
    </source>
</evidence>
<evidence type="ECO:0000313" key="19">
    <source>
        <dbReference type="EMBL" id="AOS89496.1"/>
    </source>
</evidence>
<evidence type="ECO:0000256" key="13">
    <source>
        <dbReference type="ARBA" id="ARBA00048988"/>
    </source>
</evidence>
<feature type="cross-link" description="Glycyl lysine isopeptide (Lys-Gly) (interchain with G-Cter in SUMO)" evidence="15">
    <location>
        <position position="495"/>
    </location>
</feature>
<dbReference type="Gene3D" id="3.40.1310.10">
    <property type="match status" value="1"/>
</dbReference>
<feature type="modified residue" description="Phosphoserine; by host" evidence="15">
    <location>
        <position position="82"/>
    </location>
</feature>
<evidence type="ECO:0000256" key="2">
    <source>
        <dbReference type="ARBA" id="ARBA00022518"/>
    </source>
</evidence>
<evidence type="ECO:0000256" key="12">
    <source>
        <dbReference type="ARBA" id="ARBA00034617"/>
    </source>
</evidence>
<evidence type="ECO:0000259" key="18">
    <source>
        <dbReference type="PROSITE" id="PS51206"/>
    </source>
</evidence>
<evidence type="ECO:0000256" key="5">
    <source>
        <dbReference type="ARBA" id="ARBA00022705"/>
    </source>
</evidence>
<feature type="binding site" evidence="15">
    <location>
        <begin position="414"/>
        <end position="421"/>
    </location>
    <ligand>
        <name>ATP</name>
        <dbReference type="ChEBI" id="CHEBI:30616"/>
    </ligand>
</feature>
<reference evidence="19 20" key="1">
    <citation type="submission" date="2015-09" db="EMBL/GenBank/DDBJ databases">
        <title>Exploring papillomavirus diversity in European mammals.</title>
        <authorList>
            <person name="Mengual-Chulia B."/>
            <person name="Wibbelt G."/>
            <person name="Gottschling M."/>
            <person name="Bravo I.G."/>
        </authorList>
    </citation>
    <scope>NUCLEOTIDE SEQUENCE [LARGE SCALE GENOMIC DNA]</scope>
    <source>
        <strain evidence="19">IZW 39/08</strain>
    </source>
</reference>
<dbReference type="GO" id="GO:0006260">
    <property type="term" value="P:DNA replication"/>
    <property type="evidence" value="ECO:0007669"/>
    <property type="project" value="UniProtKB-UniRule"/>
</dbReference>
<comment type="subcellular location">
    <subcellularLocation>
        <location evidence="1 15">Host nucleus</location>
    </subcellularLocation>
</comment>
<dbReference type="KEGG" id="vg:41700664"/>
<evidence type="ECO:0000256" key="4">
    <source>
        <dbReference type="ARBA" id="ARBA00022562"/>
    </source>
</evidence>
<dbReference type="PROSITE" id="PS51206">
    <property type="entry name" value="SF3_HELICASE_1"/>
    <property type="match status" value="1"/>
</dbReference>
<dbReference type="GO" id="GO:0005524">
    <property type="term" value="F:ATP binding"/>
    <property type="evidence" value="ECO:0007669"/>
    <property type="project" value="UniProtKB-UniRule"/>
</dbReference>
<organism evidence="19 20">
    <name type="scientific">Rusa timorensis papillomavirus type 2</name>
    <dbReference type="NCBI Taxonomy" id="1905556"/>
    <lineage>
        <taxon>Viruses</taxon>
        <taxon>Monodnaviria</taxon>
        <taxon>Shotokuvirae</taxon>
        <taxon>Cossaviricota</taxon>
        <taxon>Papovaviricetes</taxon>
        <taxon>Zurhausenvirales</taxon>
        <taxon>Papillomaviridae</taxon>
    </lineage>
</organism>
<evidence type="ECO:0000256" key="17">
    <source>
        <dbReference type="SAM" id="MobiDB-lite"/>
    </source>
</evidence>
<keyword evidence="3 15" id="KW-0597">Phosphoprotein</keyword>
<dbReference type="SUPFAM" id="SSF55464">
    <property type="entry name" value="Origin of replication-binding domain, RBD-like"/>
    <property type="match status" value="1"/>
</dbReference>
<gene>
    <name evidence="15 19" type="primary">E1</name>
</gene>
<comment type="function">
    <text evidence="14 15">ATP-dependent DNA 3'-5' helicase required for initiation of viral DNA replication. It forms a complex with the viral E2 protein. The E1-E2 complex binds to the replication origin which contains binding sites for both proteins. During the initial step, a dimer of E1 interacts with a dimer of protein E2 leading to a complex that binds the viral origin of replication with high specificity. Then, a second dimer of E1 displaces the E2 dimer in an ATP-dependent manner to form the E1 tetramer. Following this, two E1 monomers are added to each half of the site, which results in the formation of two E1 trimers on the viral ori. Subsequently, two hexamers will be created. The double hexamer acts as a bi-directional helicase machinery and unwinds the viral DNA and then recruits the host DNA polymerase to start replication.</text>
</comment>
<dbReference type="InterPro" id="IPR037102">
    <property type="entry name" value="Znf_lg_T-Ag_D1_dom_sf"/>
</dbReference>
<dbReference type="GO" id="GO:0003677">
    <property type="term" value="F:DNA binding"/>
    <property type="evidence" value="ECO:0007669"/>
    <property type="project" value="UniProtKB-UniRule"/>
</dbReference>
<dbReference type="HAMAP" id="MF_04000">
    <property type="entry name" value="PPV_E1"/>
    <property type="match status" value="1"/>
</dbReference>
<dbReference type="InterPro" id="IPR027417">
    <property type="entry name" value="P-loop_NTPase"/>
</dbReference>
<dbReference type="GO" id="GO:0043138">
    <property type="term" value="F:3'-5' DNA helicase activity"/>
    <property type="evidence" value="ECO:0007669"/>
    <property type="project" value="UniProtKB-UniRule"/>
</dbReference>
<evidence type="ECO:0000256" key="11">
    <source>
        <dbReference type="ARBA" id="ARBA00023235"/>
    </source>
</evidence>
<dbReference type="InterPro" id="IPR046935">
    <property type="entry name" value="PPV_E1_DBD_sf"/>
</dbReference>
<comment type="caution">
    <text evidence="15">Lacks conserved residue(s) required for the propagation of feature annotation.</text>
</comment>
<keyword evidence="4 15" id="KW-1048">Host nucleus</keyword>
<dbReference type="PIRSF" id="PIRSF003383">
    <property type="entry name" value="Rep_E1_papillomaV"/>
    <property type="match status" value="1"/>
</dbReference>
<keyword evidence="11 15" id="KW-0413">Isomerase</keyword>
<proteinExistence type="inferred from homology"/>
<comment type="PTM">
    <text evidence="15">Sumoylated.</text>
</comment>
<evidence type="ECO:0000256" key="8">
    <source>
        <dbReference type="ARBA" id="ARBA00022806"/>
    </source>
</evidence>
<evidence type="ECO:0000313" key="20">
    <source>
        <dbReference type="Proteomes" id="UP000290390"/>
    </source>
</evidence>
<feature type="compositionally biased region" description="Acidic residues" evidence="17">
    <location>
        <begin position="20"/>
        <end position="35"/>
    </location>
</feature>
<dbReference type="GO" id="GO:0042025">
    <property type="term" value="C:host cell nucleus"/>
    <property type="evidence" value="ECO:0007669"/>
    <property type="project" value="UniProtKB-SubCell"/>
</dbReference>
<dbReference type="GO" id="GO:0016887">
    <property type="term" value="F:ATP hydrolysis activity"/>
    <property type="evidence" value="ECO:0007669"/>
    <property type="project" value="RHEA"/>
</dbReference>
<dbReference type="Pfam" id="PF00519">
    <property type="entry name" value="PPV_E1_C"/>
    <property type="match status" value="1"/>
</dbReference>
<comment type="catalytic activity">
    <reaction evidence="12 15">
        <text>Couples ATP hydrolysis with the unwinding of duplex DNA by translocating in the 3'-5' direction.</text>
        <dbReference type="EC" id="5.6.2.4"/>
    </reaction>
</comment>
<keyword evidence="6 15" id="KW-0547">Nucleotide-binding</keyword>
<sequence>MSSPGTVNHGGNPFILTEAECTDNDEDSDEESEKENICDEVDFINDEAVIQGNSLEVFQTIEKKAGEQQLRNLKRKLLLSPSDNIQSRGETSESRAKRGLFRNIENEAVSPASAKHQVITPGGGDACQITQLMRASNLQASMLGQFKNLIGVGFKELCRQFRHDKTTTTSWVAAVFGAREPLYESSCELLKEQCEYLLARRHTSDFYSICLYLFTFKVAKCRQTVKALLKSMLNVDSAYMLCEPPKIQSSVCALYWFKQSLGHGCFIHGTMPAWLANQTVISHKTSADPSKFNFGEMVQWAYDLNFVEEATIAYHYALEAEHDGNAAAWLACSNQAKYVRDCCTMVRFYKHAEMAKLSISEYINRICNQCTMQGTWMDIMRFLKFQNIEPITFVKSLKSWLRGVPKKNCILIVGPPDTGKSTFCNSLIKFLRGKVLTFAMHKSQFWMQPLYDCKAALLDDATDACLGYFDKYMRNMLDGYPVCIDRKHRAPTEIKAPPLLLTSNVDINAVDRYFYLRSRLTVFYFNEKMPLDEQGAPMFQFTDGTWKCFFKRLWARLELSEPEDEEGEDGSSRTLKCFTSCPDATH</sequence>
<evidence type="ECO:0000256" key="16">
    <source>
        <dbReference type="PIRNR" id="PIRNR003383"/>
    </source>
</evidence>
<comment type="subunit">
    <text evidence="15">Can form hexamers. Interacts with E2 protein; this interaction increases E1 DNA binding specificity. Interacts with host DNA polymerase subunit POLA2. Interacts with host single stranded DNA-binding protein RPA1. Interacts with host TOP1; this interaction stimulates the enzymatic activity of TOP1.</text>
</comment>
<dbReference type="InterPro" id="IPR001177">
    <property type="entry name" value="PPV_DNA_helicase_E1_C"/>
</dbReference>
<keyword evidence="15" id="KW-1017">Isopeptide bond</keyword>
<dbReference type="Gene3D" id="3.40.50.300">
    <property type="entry name" value="P-loop containing nucleotide triphosphate hydrolases"/>
    <property type="match status" value="1"/>
</dbReference>
<dbReference type="InterPro" id="IPR046832">
    <property type="entry name" value="PPV_E1_DBD"/>
</dbReference>
<keyword evidence="5 15" id="KW-0235">DNA replication</keyword>
<comment type="similarity">
    <text evidence="15 16">Belongs to the papillomaviridae E1 protein family.</text>
</comment>
<feature type="modified residue" description="Phosphoserine; by host" evidence="15">
    <location>
        <position position="80"/>
    </location>
</feature>
<evidence type="ECO:0000256" key="7">
    <source>
        <dbReference type="ARBA" id="ARBA00022801"/>
    </source>
</evidence>
<comment type="catalytic activity">
    <reaction evidence="13 15 16">
        <text>ATP + H2O = ADP + phosphate + H(+)</text>
        <dbReference type="Rhea" id="RHEA:13065"/>
        <dbReference type="ChEBI" id="CHEBI:15377"/>
        <dbReference type="ChEBI" id="CHEBI:15378"/>
        <dbReference type="ChEBI" id="CHEBI:30616"/>
        <dbReference type="ChEBI" id="CHEBI:43474"/>
        <dbReference type="ChEBI" id="CHEBI:456216"/>
        <dbReference type="EC" id="5.6.2.4"/>
    </reaction>
</comment>
<comment type="function">
    <text evidence="16">ATP-dependent DNA helicase required for initiation of viral DNA replication. It forms a complex with the viral E2 protein. The E1-E2 complex binds to the replication origin which contains binding sites for both proteins.</text>
</comment>
<name>A0A2R2Z1A5_9PAPI</name>
<feature type="domain" description="SF3 helicase" evidence="18">
    <location>
        <begin position="388"/>
        <end position="538"/>
    </location>
</feature>
<evidence type="ECO:0000256" key="14">
    <source>
        <dbReference type="ARBA" id="ARBA00093297"/>
    </source>
</evidence>
<dbReference type="EC" id="5.6.2.4" evidence="15 16"/>
<dbReference type="Gene3D" id="1.10.10.510">
    <property type="entry name" value="Zinc finger, large T-antigen D1 domain"/>
    <property type="match status" value="1"/>
</dbReference>
<dbReference type="OrthoDB" id="4795at10239"/>
<keyword evidence="10 15" id="KW-0238">DNA-binding</keyword>
<keyword evidence="8 15" id="KW-0347">Helicase</keyword>
<dbReference type="RefSeq" id="YP_009553359.1">
    <property type="nucleotide sequence ID" value="NC_040785.1"/>
</dbReference>
<dbReference type="GeneID" id="41700664"/>
<keyword evidence="9 15" id="KW-0067">ATP-binding</keyword>
<feature type="short sequence motif" description="Nuclear localization signal" evidence="15">
    <location>
        <begin position="74"/>
        <end position="76"/>
    </location>
</feature>
<dbReference type="Proteomes" id="UP000290390">
    <property type="component" value="Genome"/>
</dbReference>
<evidence type="ECO:0000256" key="15">
    <source>
        <dbReference type="HAMAP-Rule" id="MF_04000"/>
    </source>
</evidence>
<dbReference type="InterPro" id="IPR014000">
    <property type="entry name" value="PPV_DNA_helicase_E1_N"/>
</dbReference>
<dbReference type="Pfam" id="PF00524">
    <property type="entry name" value="PPV_E1_N"/>
    <property type="match status" value="1"/>
</dbReference>
<evidence type="ECO:0000256" key="10">
    <source>
        <dbReference type="ARBA" id="ARBA00023125"/>
    </source>
</evidence>
<feature type="region of interest" description="Disordered" evidence="17">
    <location>
        <begin position="1"/>
        <end position="35"/>
    </location>
</feature>
<accession>A0A2R2Z1A5</accession>
<keyword evidence="15" id="KW-0832">Ubl conjugation</keyword>